<dbReference type="Gene3D" id="3.60.21.10">
    <property type="match status" value="1"/>
</dbReference>
<keyword evidence="8 10" id="KW-0472">Membrane</keyword>
<evidence type="ECO:0000256" key="4">
    <source>
        <dbReference type="ARBA" id="ARBA00022556"/>
    </source>
</evidence>
<dbReference type="Proteomes" id="UP001595548">
    <property type="component" value="Unassembled WGS sequence"/>
</dbReference>
<evidence type="ECO:0000256" key="2">
    <source>
        <dbReference type="ARBA" id="ARBA00022516"/>
    </source>
</evidence>
<evidence type="ECO:0000256" key="7">
    <source>
        <dbReference type="ARBA" id="ARBA00023098"/>
    </source>
</evidence>
<comment type="subcellular location">
    <subcellularLocation>
        <location evidence="10">Cell inner membrane</location>
        <topology evidence="10">Peripheral membrane protein</topology>
        <orientation evidence="10">Cytoplasmic side</orientation>
    </subcellularLocation>
</comment>
<feature type="binding site" evidence="10">
    <location>
        <position position="164"/>
    </location>
    <ligand>
        <name>substrate</name>
    </ligand>
</feature>
<comment type="function">
    <text evidence="10">Hydrolyzes the pyrophosphate bond of UDP-2,3-diacylglucosamine to yield 2,3-diacylglucosamine 1-phosphate (lipid X) and UMP by catalyzing the attack of water at the alpha-P atom. Involved in the biosynthesis of lipid A, a phosphorylated glycolipid that anchors the lipopolysaccharide to the outer membrane of the cell.</text>
</comment>
<comment type="cofactor">
    <cofactor evidence="10">
        <name>Mn(2+)</name>
        <dbReference type="ChEBI" id="CHEBI:29035"/>
    </cofactor>
    <text evidence="10">Binds 2 Mn(2+) ions per subunit in a binuclear metal center.</text>
</comment>
<feature type="binding site" evidence="10">
    <location>
        <position position="114"/>
    </location>
    <ligand>
        <name>Mn(2+)</name>
        <dbReference type="ChEBI" id="CHEBI:29035"/>
        <label>2</label>
    </ligand>
</feature>
<dbReference type="PANTHER" id="PTHR34990">
    <property type="entry name" value="UDP-2,3-DIACYLGLUCOSAMINE HYDROLASE-RELATED"/>
    <property type="match status" value="1"/>
</dbReference>
<comment type="caution">
    <text evidence="12">The sequence shown here is derived from an EMBL/GenBank/DDBJ whole genome shotgun (WGS) entry which is preliminary data.</text>
</comment>
<dbReference type="InterPro" id="IPR029052">
    <property type="entry name" value="Metallo-depent_PP-like"/>
</dbReference>
<dbReference type="HAMAP" id="MF_00575">
    <property type="entry name" value="LpxH"/>
    <property type="match status" value="1"/>
</dbReference>
<evidence type="ECO:0000256" key="8">
    <source>
        <dbReference type="ARBA" id="ARBA00023136"/>
    </source>
</evidence>
<feature type="binding site" evidence="10">
    <location>
        <position position="122"/>
    </location>
    <ligand>
        <name>substrate</name>
    </ligand>
</feature>
<evidence type="ECO:0000259" key="11">
    <source>
        <dbReference type="Pfam" id="PF00149"/>
    </source>
</evidence>
<reference evidence="13" key="1">
    <citation type="journal article" date="2019" name="Int. J. Syst. Evol. Microbiol.">
        <title>The Global Catalogue of Microorganisms (GCM) 10K type strain sequencing project: providing services to taxonomists for standard genome sequencing and annotation.</title>
        <authorList>
            <consortium name="The Broad Institute Genomics Platform"/>
            <consortium name="The Broad Institute Genome Sequencing Center for Infectious Disease"/>
            <person name="Wu L."/>
            <person name="Ma J."/>
        </authorList>
    </citation>
    <scope>NUCLEOTIDE SEQUENCE [LARGE SCALE GENOMIC DNA]</scope>
    <source>
        <strain evidence="13">KCTC 52141</strain>
    </source>
</reference>
<dbReference type="Pfam" id="PF00149">
    <property type="entry name" value="Metallophos"/>
    <property type="match status" value="1"/>
</dbReference>
<feature type="binding site" evidence="10">
    <location>
        <position position="160"/>
    </location>
    <ligand>
        <name>substrate</name>
    </ligand>
</feature>
<dbReference type="InterPro" id="IPR043461">
    <property type="entry name" value="LpxH-like"/>
</dbReference>
<keyword evidence="5 10" id="KW-0479">Metal-binding</keyword>
<dbReference type="NCBIfam" id="TIGR01854">
    <property type="entry name" value="lipid_A_lpxH"/>
    <property type="match status" value="1"/>
</dbReference>
<organism evidence="12 13">
    <name type="scientific">Gilvimarinus japonicus</name>
    <dbReference type="NCBI Taxonomy" id="1796469"/>
    <lineage>
        <taxon>Bacteria</taxon>
        <taxon>Pseudomonadati</taxon>
        <taxon>Pseudomonadota</taxon>
        <taxon>Gammaproteobacteria</taxon>
        <taxon>Cellvibrionales</taxon>
        <taxon>Cellvibrionaceae</taxon>
        <taxon>Gilvimarinus</taxon>
    </lineage>
</organism>
<dbReference type="CDD" id="cd07398">
    <property type="entry name" value="MPP_YbbF-LpxH"/>
    <property type="match status" value="1"/>
</dbReference>
<keyword evidence="9 10" id="KW-0464">Manganese</keyword>
<feature type="binding site" evidence="10">
    <location>
        <position position="41"/>
    </location>
    <ligand>
        <name>Mn(2+)</name>
        <dbReference type="ChEBI" id="CHEBI:29035"/>
        <label>2</label>
    </ligand>
</feature>
<keyword evidence="13" id="KW-1185">Reference proteome</keyword>
<keyword evidence="4 10" id="KW-0441">Lipid A biosynthesis</keyword>
<evidence type="ECO:0000256" key="1">
    <source>
        <dbReference type="ARBA" id="ARBA00022475"/>
    </source>
</evidence>
<evidence type="ECO:0000256" key="6">
    <source>
        <dbReference type="ARBA" id="ARBA00022801"/>
    </source>
</evidence>
<comment type="similarity">
    <text evidence="10">Belongs to the LpxH family.</text>
</comment>
<feature type="binding site" evidence="10">
    <location>
        <position position="195"/>
    </location>
    <ligand>
        <name>substrate</name>
    </ligand>
</feature>
<protein>
    <recommendedName>
        <fullName evidence="10">UDP-2,3-diacylglucosamine hydrolase</fullName>
        <ecNumber evidence="10">3.6.1.54</ecNumber>
    </recommendedName>
    <alternativeName>
        <fullName evidence="10">UDP-2,3-diacylglucosamine diphosphatase</fullName>
    </alternativeName>
</protein>
<keyword evidence="6 10" id="KW-0378">Hydrolase</keyword>
<dbReference type="GO" id="GO:0016787">
    <property type="term" value="F:hydrolase activity"/>
    <property type="evidence" value="ECO:0007669"/>
    <property type="project" value="UniProtKB-KW"/>
</dbReference>
<sequence>MTTLFISDLHLHAAEPAAVQAFYDFLSERALGAKALYILGDFFDAWIGDDDDEPLGHEVAAKLRELANSGVDIYLMPGNRDFVLGNVFAARAGATMLTDPTVIDLYGQTTVLLHGDSLCTRDQAYMALRAQLRSPEWQAQALAQPLQVRRAMAEQLRAKSKTMNSSKPEDIMDVTPEAVVELLRENNASLMIHGHTHRPERHPLTVDEQPAERIVLGDWHDNAWCLVANEDALTLEHWPI</sequence>
<feature type="binding site" evidence="10">
    <location>
        <position position="167"/>
    </location>
    <ligand>
        <name>substrate</name>
    </ligand>
</feature>
<dbReference type="RefSeq" id="WP_382416341.1">
    <property type="nucleotide sequence ID" value="NZ_AP031500.1"/>
</dbReference>
<feature type="binding site" evidence="10">
    <location>
        <position position="41"/>
    </location>
    <ligand>
        <name>Mn(2+)</name>
        <dbReference type="ChEBI" id="CHEBI:29035"/>
        <label>1</label>
    </ligand>
</feature>
<dbReference type="EMBL" id="JBHRTL010000006">
    <property type="protein sequence ID" value="MFC3155569.1"/>
    <property type="molecule type" value="Genomic_DNA"/>
</dbReference>
<feature type="domain" description="Calcineurin-like phosphoesterase" evidence="11">
    <location>
        <begin position="1"/>
        <end position="199"/>
    </location>
</feature>
<feature type="binding site" evidence="10">
    <location>
        <position position="197"/>
    </location>
    <ligand>
        <name>Mn(2+)</name>
        <dbReference type="ChEBI" id="CHEBI:29035"/>
        <label>1</label>
    </ligand>
</feature>
<evidence type="ECO:0000256" key="5">
    <source>
        <dbReference type="ARBA" id="ARBA00022723"/>
    </source>
</evidence>
<dbReference type="SUPFAM" id="SSF56300">
    <property type="entry name" value="Metallo-dependent phosphatases"/>
    <property type="match status" value="1"/>
</dbReference>
<dbReference type="InterPro" id="IPR004843">
    <property type="entry name" value="Calcineurin-like_PHP"/>
</dbReference>
<keyword evidence="3 10" id="KW-0997">Cell inner membrane</keyword>
<feature type="binding site" evidence="10">
    <location>
        <position position="8"/>
    </location>
    <ligand>
        <name>Mn(2+)</name>
        <dbReference type="ChEBI" id="CHEBI:29035"/>
        <label>1</label>
    </ligand>
</feature>
<feature type="binding site" evidence="10">
    <location>
        <position position="79"/>
    </location>
    <ligand>
        <name>Mn(2+)</name>
        <dbReference type="ChEBI" id="CHEBI:29035"/>
        <label>2</label>
    </ligand>
</feature>
<evidence type="ECO:0000256" key="9">
    <source>
        <dbReference type="ARBA" id="ARBA00023211"/>
    </source>
</evidence>
<evidence type="ECO:0000256" key="10">
    <source>
        <dbReference type="HAMAP-Rule" id="MF_00575"/>
    </source>
</evidence>
<evidence type="ECO:0000313" key="13">
    <source>
        <dbReference type="Proteomes" id="UP001595548"/>
    </source>
</evidence>
<feature type="binding site" evidence="10">
    <location>
        <begin position="79"/>
        <end position="80"/>
    </location>
    <ligand>
        <name>substrate</name>
    </ligand>
</feature>
<feature type="binding site" evidence="10">
    <location>
        <position position="195"/>
    </location>
    <ligand>
        <name>Mn(2+)</name>
        <dbReference type="ChEBI" id="CHEBI:29035"/>
        <label>2</label>
    </ligand>
</feature>
<gene>
    <name evidence="10" type="primary">lpxH</name>
    <name evidence="12" type="ORF">ACFOEB_10195</name>
</gene>
<dbReference type="PANTHER" id="PTHR34990:SF1">
    <property type="entry name" value="UDP-2,3-DIACYLGLUCOSAMINE HYDROLASE"/>
    <property type="match status" value="1"/>
</dbReference>
<accession>A0ABV7HNY6</accession>
<keyword evidence="2 10" id="KW-0444">Lipid biosynthesis</keyword>
<proteinExistence type="inferred from homology"/>
<dbReference type="NCBIfam" id="NF003743">
    <property type="entry name" value="PRK05340.1"/>
    <property type="match status" value="1"/>
</dbReference>
<name>A0ABV7HNY6_9GAMM</name>
<dbReference type="EC" id="3.6.1.54" evidence="10"/>
<evidence type="ECO:0000256" key="3">
    <source>
        <dbReference type="ARBA" id="ARBA00022519"/>
    </source>
</evidence>
<feature type="binding site" evidence="10">
    <location>
        <position position="10"/>
    </location>
    <ligand>
        <name>Mn(2+)</name>
        <dbReference type="ChEBI" id="CHEBI:29035"/>
        <label>1</label>
    </ligand>
</feature>
<comment type="catalytic activity">
    <reaction evidence="10">
        <text>UDP-2-N,3-O-bis[(3R)-3-hydroxytetradecanoyl]-alpha-D-glucosamine + H2O = 2-N,3-O-bis[(3R)-3-hydroxytetradecanoyl]-alpha-D-glucosaminyl 1-phosphate + UMP + 2 H(+)</text>
        <dbReference type="Rhea" id="RHEA:25213"/>
        <dbReference type="ChEBI" id="CHEBI:15377"/>
        <dbReference type="ChEBI" id="CHEBI:15378"/>
        <dbReference type="ChEBI" id="CHEBI:57865"/>
        <dbReference type="ChEBI" id="CHEBI:57957"/>
        <dbReference type="ChEBI" id="CHEBI:78847"/>
        <dbReference type="EC" id="3.6.1.54"/>
    </reaction>
</comment>
<evidence type="ECO:0000313" key="12">
    <source>
        <dbReference type="EMBL" id="MFC3155569.1"/>
    </source>
</evidence>
<keyword evidence="7 10" id="KW-0443">Lipid metabolism</keyword>
<keyword evidence="1 10" id="KW-1003">Cell membrane</keyword>
<comment type="pathway">
    <text evidence="10">Glycolipid biosynthesis; lipid IV(A) biosynthesis; lipid IV(A) from (3R)-3-hydroxytetradecanoyl-[acyl-carrier-protein] and UDP-N-acetyl-alpha-D-glucosamine: step 4/6.</text>
</comment>
<dbReference type="InterPro" id="IPR010138">
    <property type="entry name" value="UDP-diacylglucosamine_Hdrlase"/>
</dbReference>